<name>A0ACC1AV06_9ROSI</name>
<proteinExistence type="predicted"/>
<sequence length="58" mass="6514">MRCIACLSWKQFILGGLPCYLWQAACGFLQNPHSVCRIQFSIHDNMLGEVSQTQLKGA</sequence>
<evidence type="ECO:0000313" key="1">
    <source>
        <dbReference type="EMBL" id="KAJ0090428.1"/>
    </source>
</evidence>
<reference evidence="2" key="1">
    <citation type="journal article" date="2023" name="G3 (Bethesda)">
        <title>Genome assembly and association tests identify interacting loci associated with vigor, precocity, and sex in interspecific pistachio rootstocks.</title>
        <authorList>
            <person name="Palmer W."/>
            <person name="Jacygrad E."/>
            <person name="Sagayaradj S."/>
            <person name="Cavanaugh K."/>
            <person name="Han R."/>
            <person name="Bertier L."/>
            <person name="Beede B."/>
            <person name="Kafkas S."/>
            <person name="Golino D."/>
            <person name="Preece J."/>
            <person name="Michelmore R."/>
        </authorList>
    </citation>
    <scope>NUCLEOTIDE SEQUENCE [LARGE SCALE GENOMIC DNA]</scope>
</reference>
<accession>A0ACC1AV06</accession>
<comment type="caution">
    <text evidence="1">The sequence shown here is derived from an EMBL/GenBank/DDBJ whole genome shotgun (WGS) entry which is preliminary data.</text>
</comment>
<dbReference type="Proteomes" id="UP001164250">
    <property type="component" value="Chromosome 8"/>
</dbReference>
<dbReference type="EMBL" id="CM047904">
    <property type="protein sequence ID" value="KAJ0090428.1"/>
    <property type="molecule type" value="Genomic_DNA"/>
</dbReference>
<evidence type="ECO:0000313" key="2">
    <source>
        <dbReference type="Proteomes" id="UP001164250"/>
    </source>
</evidence>
<gene>
    <name evidence="1" type="ORF">Patl1_13962</name>
</gene>
<keyword evidence="2" id="KW-1185">Reference proteome</keyword>
<protein>
    <submittedName>
        <fullName evidence="1">Uncharacterized protein</fullName>
    </submittedName>
</protein>
<organism evidence="1 2">
    <name type="scientific">Pistacia atlantica</name>
    <dbReference type="NCBI Taxonomy" id="434234"/>
    <lineage>
        <taxon>Eukaryota</taxon>
        <taxon>Viridiplantae</taxon>
        <taxon>Streptophyta</taxon>
        <taxon>Embryophyta</taxon>
        <taxon>Tracheophyta</taxon>
        <taxon>Spermatophyta</taxon>
        <taxon>Magnoliopsida</taxon>
        <taxon>eudicotyledons</taxon>
        <taxon>Gunneridae</taxon>
        <taxon>Pentapetalae</taxon>
        <taxon>rosids</taxon>
        <taxon>malvids</taxon>
        <taxon>Sapindales</taxon>
        <taxon>Anacardiaceae</taxon>
        <taxon>Pistacia</taxon>
    </lineage>
</organism>